<keyword evidence="3 5" id="KW-0175">Coiled coil</keyword>
<evidence type="ECO:0000256" key="2">
    <source>
        <dbReference type="ARBA" id="ARBA00009840"/>
    </source>
</evidence>
<accession>A0A934RUC4</accession>
<evidence type="ECO:0000256" key="5">
    <source>
        <dbReference type="SAM" id="Coils"/>
    </source>
</evidence>
<dbReference type="Pfam" id="PF02646">
    <property type="entry name" value="RmuC"/>
    <property type="match status" value="1"/>
</dbReference>
<organism evidence="6 7">
    <name type="scientific">Pelagicoccus mobilis</name>
    <dbReference type="NCBI Taxonomy" id="415221"/>
    <lineage>
        <taxon>Bacteria</taxon>
        <taxon>Pseudomonadati</taxon>
        <taxon>Verrucomicrobiota</taxon>
        <taxon>Opitutia</taxon>
        <taxon>Puniceicoccales</taxon>
        <taxon>Pelagicoccaceae</taxon>
        <taxon>Pelagicoccus</taxon>
    </lineage>
</organism>
<evidence type="ECO:0000313" key="7">
    <source>
        <dbReference type="Proteomes" id="UP000617628"/>
    </source>
</evidence>
<dbReference type="AlphaFoldDB" id="A0A934RUC4"/>
<comment type="function">
    <text evidence="1">Involved in DNA recombination.</text>
</comment>
<evidence type="ECO:0000313" key="6">
    <source>
        <dbReference type="EMBL" id="MBK1877780.1"/>
    </source>
</evidence>
<comment type="caution">
    <text evidence="6">The sequence shown here is derived from an EMBL/GenBank/DDBJ whole genome shotgun (WGS) entry which is preliminary data.</text>
</comment>
<comment type="similarity">
    <text evidence="2">Belongs to the RmuC family.</text>
</comment>
<proteinExistence type="inferred from homology"/>
<evidence type="ECO:0000256" key="4">
    <source>
        <dbReference type="ARBA" id="ARBA00023172"/>
    </source>
</evidence>
<evidence type="ECO:0000256" key="3">
    <source>
        <dbReference type="ARBA" id="ARBA00023054"/>
    </source>
</evidence>
<dbReference type="EMBL" id="JAENIL010000022">
    <property type="protein sequence ID" value="MBK1877780.1"/>
    <property type="molecule type" value="Genomic_DNA"/>
</dbReference>
<dbReference type="PANTHER" id="PTHR30563">
    <property type="entry name" value="DNA RECOMBINATION PROTEIN RMUC"/>
    <property type="match status" value="1"/>
</dbReference>
<gene>
    <name evidence="6" type="primary">rmuC</name>
    <name evidence="6" type="ORF">JIN87_12955</name>
</gene>
<dbReference type="Proteomes" id="UP000617628">
    <property type="component" value="Unassembled WGS sequence"/>
</dbReference>
<keyword evidence="7" id="KW-1185">Reference proteome</keyword>
<dbReference type="GO" id="GO:0006310">
    <property type="term" value="P:DNA recombination"/>
    <property type="evidence" value="ECO:0007669"/>
    <property type="project" value="UniProtKB-KW"/>
</dbReference>
<protein>
    <submittedName>
        <fullName evidence="6">DNA recombination protein RmuC</fullName>
    </submittedName>
</protein>
<feature type="coiled-coil region" evidence="5">
    <location>
        <begin position="36"/>
        <end position="119"/>
    </location>
</feature>
<name>A0A934RUC4_9BACT</name>
<reference evidence="6" key="1">
    <citation type="submission" date="2021-01" db="EMBL/GenBank/DDBJ databases">
        <title>Modified the classification status of verrucomicrobia.</title>
        <authorList>
            <person name="Feng X."/>
        </authorList>
    </citation>
    <scope>NUCLEOTIDE SEQUENCE</scope>
    <source>
        <strain evidence="6">KCTC 13126</strain>
    </source>
</reference>
<dbReference type="Gene3D" id="1.20.5.340">
    <property type="match status" value="1"/>
</dbReference>
<evidence type="ECO:0000256" key="1">
    <source>
        <dbReference type="ARBA" id="ARBA00003416"/>
    </source>
</evidence>
<dbReference type="PANTHER" id="PTHR30563:SF0">
    <property type="entry name" value="DNA RECOMBINATION PROTEIN RMUC"/>
    <property type="match status" value="1"/>
</dbReference>
<sequence length="453" mass="51313">MNEWAWLVALVAGFAAAWFIQAFRLRTPKGLPEEERAELEEKLAEAAQENVKLEERCRSNDEALSSSKSELAELREENTGLNRKLAGSEERIHSMETRIEDQKKEMAELQKKLTAEFESLATRVLDRNSEKFTVRNKESLDKLLSPLAEKITDFRARVDRTHDQSVKDRAELVAQLKTLGELNQKMSTEAQNLTTALKGQTKTQGNWGELVLETVLEKSGLEEGREYRTQASFTSEDGKRQQPDVLINLPEGKHLVIDAKVSLVAYERCVNEEDESRRETALKEHIQSVKNHVAELSKKRYDALYEIQSPDFTLMFVPVEPAFVMAIQADDTIFDYAFRQNVVIVTPSTLLATLRTVANIWRQEKQTRNAIDIAQRSGALYDKFVGFFEDMKKIGDQINRSQAAYDSAMNKLTTGRGNLVNQVQSLKDLGAKAKKALPAETVEQASEELKLES</sequence>
<keyword evidence="4" id="KW-0233">DNA recombination</keyword>
<dbReference type="InterPro" id="IPR003798">
    <property type="entry name" value="DNA_recombination_RmuC"/>
</dbReference>
<dbReference type="RefSeq" id="WP_200355994.1">
    <property type="nucleotide sequence ID" value="NZ_JAENIL010000022.1"/>
</dbReference>